<organism evidence="2 3">
    <name type="scientific">Scheffersomyces stipitis (strain ATCC 58785 / CBS 6054 / NBRC 10063 / NRRL Y-11545)</name>
    <name type="common">Yeast</name>
    <name type="synonym">Pichia stipitis</name>
    <dbReference type="NCBI Taxonomy" id="322104"/>
    <lineage>
        <taxon>Eukaryota</taxon>
        <taxon>Fungi</taxon>
        <taxon>Dikarya</taxon>
        <taxon>Ascomycota</taxon>
        <taxon>Saccharomycotina</taxon>
        <taxon>Pichiomycetes</taxon>
        <taxon>Debaryomycetaceae</taxon>
        <taxon>Scheffersomyces</taxon>
    </lineage>
</organism>
<dbReference type="OMA" id="RNYCYQK"/>
<dbReference type="Gene3D" id="3.40.50.1820">
    <property type="entry name" value="alpha/beta hydrolase"/>
    <property type="match status" value="1"/>
</dbReference>
<accession>A3LX06</accession>
<dbReference type="EMBL" id="CP000500">
    <property type="protein sequence ID" value="ABN67376.2"/>
    <property type="molecule type" value="Genomic_DNA"/>
</dbReference>
<dbReference type="KEGG" id="pic:PICST_36571"/>
<dbReference type="SUPFAM" id="SSF52799">
    <property type="entry name" value="(Phosphotyrosine protein) phosphatases II"/>
    <property type="match status" value="1"/>
</dbReference>
<feature type="domain" description="Tyrosine specific protein phosphatases" evidence="1">
    <location>
        <begin position="472"/>
        <end position="540"/>
    </location>
</feature>
<dbReference type="Proteomes" id="UP000002258">
    <property type="component" value="Chromosome 6"/>
</dbReference>
<proteinExistence type="predicted"/>
<dbReference type="SUPFAM" id="SSF53474">
    <property type="entry name" value="alpha/beta-Hydrolases"/>
    <property type="match status" value="1"/>
</dbReference>
<dbReference type="RefSeq" id="XP_001385405.2">
    <property type="nucleotide sequence ID" value="XM_001385368.1"/>
</dbReference>
<dbReference type="PROSITE" id="PS50056">
    <property type="entry name" value="TYR_PHOSPHATASE_2"/>
    <property type="match status" value="1"/>
</dbReference>
<dbReference type="InterPro" id="IPR000387">
    <property type="entry name" value="Tyr_Pase_dom"/>
</dbReference>
<dbReference type="InterPro" id="IPR026893">
    <property type="entry name" value="Tyr/Ser_Pase_IphP-type"/>
</dbReference>
<name>A3LX06_PICST</name>
<dbReference type="InParanoid" id="A3LX06"/>
<dbReference type="InterPro" id="IPR029058">
    <property type="entry name" value="AB_hydrolase_fold"/>
</dbReference>
<dbReference type="PROSITE" id="PS00383">
    <property type="entry name" value="TYR_PHOSPHATASE_1"/>
    <property type="match status" value="1"/>
</dbReference>
<sequence>MSYDPIPVPKEIQVTIGKGISGTIAIPHSAEAENPYEDGYAPATHKAALILHGQGGHRDYCYQKRLAHKLAADLGIYSLRIDFRGCGSSAENEDAQKGRVLAQDVDDIQACAEFLRDGKLNPLGMSFTLSSIIGHSRGSVAMFLWAMLQDEYSKLGDPNAIIVPNLINCSGRFSSPTVADRYPLHDEFFKEVPMMCLRHGQMSEILIPKSELVSLSKPDLSKLHGLTTEWSVLSIYGLEDEIIPINDSSLYANALNRGYFSHRLELIPKADHNFYGVEPIEHDDHNIEQNPENLPLNKKQVVNYNFKVIDIIANFLSPENELQRFLHTSLEIGRLSRWKNVEGVSNFRDIGGWKIHNPTFPLNSSSSFPEKSALQYYVKPHTAFRCANISGIKPAGLKTLQELGVKAVFDLRSDGEVEQDGVPQNLEQYGIKRIHAPVFSKDDYSPHAIAIRYTNLMTSWNTYVHVYENMLEFGIGAYRTIFEYILKENKPFVFHCTAGKDRTGILGMLILLLLGVDKNTIAKEYELTTIGLRPDHPQLREKFVETTRKLREKLGDNSDVELLISQGRKNWTIEEDGFNNLISSRYEAMLATIEMFHDTYGNIVKYMKTELGFTDSEIKRIYENLIIIDPQSRGFEVSGALNWDHRNSGRVKL</sequence>
<dbReference type="Gene3D" id="3.90.190.10">
    <property type="entry name" value="Protein tyrosine phosphatase superfamily"/>
    <property type="match status" value="1"/>
</dbReference>
<evidence type="ECO:0000313" key="2">
    <source>
        <dbReference type="EMBL" id="ABN67376.2"/>
    </source>
</evidence>
<protein>
    <recommendedName>
        <fullName evidence="1">Tyrosine specific protein phosphatases domain-containing protein</fullName>
    </recommendedName>
</protein>
<dbReference type="PANTHER" id="PTHR31126">
    <property type="entry name" value="TYROSINE-PROTEIN PHOSPHATASE"/>
    <property type="match status" value="1"/>
</dbReference>
<dbReference type="OrthoDB" id="449382at2759"/>
<evidence type="ECO:0000259" key="1">
    <source>
        <dbReference type="PROSITE" id="PS50056"/>
    </source>
</evidence>
<reference evidence="2 3" key="1">
    <citation type="journal article" date="2007" name="Nat. Biotechnol.">
        <title>Genome sequence of the lignocellulose-bioconverting and xylose-fermenting yeast Pichia stipitis.</title>
        <authorList>
            <person name="Jeffries T.W."/>
            <person name="Grigoriev I.V."/>
            <person name="Grimwood J."/>
            <person name="Laplaza J.M."/>
            <person name="Aerts A."/>
            <person name="Salamov A."/>
            <person name="Schmutz J."/>
            <person name="Lindquist E."/>
            <person name="Dehal P."/>
            <person name="Shapiro H."/>
            <person name="Jin Y.S."/>
            <person name="Passoth V."/>
            <person name="Richardson P.M."/>
        </authorList>
    </citation>
    <scope>NUCLEOTIDE SEQUENCE [LARGE SCALE GENOMIC DNA]</scope>
    <source>
        <strain evidence="3">ATCC 58785 / CBS 6054 / NBRC 10063 / NRRL Y-11545</strain>
    </source>
</reference>
<dbReference type="GO" id="GO:0004721">
    <property type="term" value="F:phosphoprotein phosphatase activity"/>
    <property type="evidence" value="ECO:0007669"/>
    <property type="project" value="InterPro"/>
</dbReference>
<dbReference type="eggNOG" id="KOG4667">
    <property type="taxonomic scope" value="Eukaryota"/>
</dbReference>
<gene>
    <name evidence="2" type="ORF">PICST_36571</name>
</gene>
<evidence type="ECO:0000313" key="3">
    <source>
        <dbReference type="Proteomes" id="UP000002258"/>
    </source>
</evidence>
<dbReference type="PANTHER" id="PTHR31126:SF1">
    <property type="entry name" value="TYROSINE SPECIFIC PROTEIN PHOSPHATASES DOMAIN-CONTAINING PROTEIN"/>
    <property type="match status" value="1"/>
</dbReference>
<keyword evidence="3" id="KW-1185">Reference proteome</keyword>
<dbReference type="Pfam" id="PF13350">
    <property type="entry name" value="Y_phosphatase3"/>
    <property type="match status" value="1"/>
</dbReference>
<dbReference type="HOGENOM" id="CLU_444876_0_0_1"/>
<dbReference type="AlphaFoldDB" id="A3LX06"/>
<dbReference type="InterPro" id="IPR029021">
    <property type="entry name" value="Prot-tyrosine_phosphatase-like"/>
</dbReference>
<dbReference type="STRING" id="322104.A3LX06"/>
<dbReference type="GeneID" id="4840129"/>
<dbReference type="InterPro" id="IPR016130">
    <property type="entry name" value="Tyr_Pase_AS"/>
</dbReference>